<dbReference type="OrthoDB" id="9792792at2"/>
<evidence type="ECO:0008006" key="6">
    <source>
        <dbReference type="Google" id="ProtNLM"/>
    </source>
</evidence>
<dbReference type="PANTHER" id="PTHR13799:SF14">
    <property type="entry name" value="GTP CYCLOHYDROLASE 1 TYPE 2 HOMOLOG"/>
    <property type="match status" value="1"/>
</dbReference>
<dbReference type="SUPFAM" id="SSF102705">
    <property type="entry name" value="NIF3 (NGG1p interacting factor 3)-like"/>
    <property type="match status" value="1"/>
</dbReference>
<keyword evidence="2 3" id="KW-0479">Metal-binding</keyword>
<dbReference type="STRING" id="452637.Oter_3636"/>
<evidence type="ECO:0000256" key="1">
    <source>
        <dbReference type="ARBA" id="ARBA00006964"/>
    </source>
</evidence>
<protein>
    <recommendedName>
        <fullName evidence="6">Nif3-like dinuclear metal center hexameric protein</fullName>
    </recommendedName>
</protein>
<evidence type="ECO:0000256" key="2">
    <source>
        <dbReference type="ARBA" id="ARBA00022723"/>
    </source>
</evidence>
<reference evidence="4 5" key="1">
    <citation type="journal article" date="2011" name="J. Bacteriol.">
        <title>Genome sequence of the verrucomicrobium Opitutus terrae PB90-1, an abundant inhabitant of rice paddy soil ecosystems.</title>
        <authorList>
            <person name="van Passel M.W."/>
            <person name="Kant R."/>
            <person name="Palva A."/>
            <person name="Copeland A."/>
            <person name="Lucas S."/>
            <person name="Lapidus A."/>
            <person name="Glavina del Rio T."/>
            <person name="Pitluck S."/>
            <person name="Goltsman E."/>
            <person name="Clum A."/>
            <person name="Sun H."/>
            <person name="Schmutz J."/>
            <person name="Larimer F.W."/>
            <person name="Land M.L."/>
            <person name="Hauser L."/>
            <person name="Kyrpides N."/>
            <person name="Mikhailova N."/>
            <person name="Richardson P.P."/>
            <person name="Janssen P.H."/>
            <person name="de Vos W.M."/>
            <person name="Smidt H."/>
        </authorList>
    </citation>
    <scope>NUCLEOTIDE SEQUENCE [LARGE SCALE GENOMIC DNA]</scope>
    <source>
        <strain evidence="5">DSM 11246 / JCM 15787 / PB90-1</strain>
    </source>
</reference>
<dbReference type="Gene3D" id="3.40.1390.30">
    <property type="entry name" value="NIF3 (NGG1p interacting factor 3)-like"/>
    <property type="match status" value="2"/>
</dbReference>
<gene>
    <name evidence="4" type="ordered locus">Oter_3636</name>
</gene>
<keyword evidence="5" id="KW-1185">Reference proteome</keyword>
<name>B1ZWG1_OPITP</name>
<dbReference type="Proteomes" id="UP000007013">
    <property type="component" value="Chromosome"/>
</dbReference>
<evidence type="ECO:0000313" key="4">
    <source>
        <dbReference type="EMBL" id="ACB76913.1"/>
    </source>
</evidence>
<dbReference type="RefSeq" id="WP_012376442.1">
    <property type="nucleotide sequence ID" value="NC_010571.1"/>
</dbReference>
<dbReference type="eggNOG" id="COG0327">
    <property type="taxonomic scope" value="Bacteria"/>
</dbReference>
<dbReference type="HOGENOM" id="CLU_037423_3_0_0"/>
<sequence>MAKLSDLVAYCDRRTRRTAFEDYPGSCNGLQLANRGQVTKIGAAVDAGVIPFQRAVDAEVDFLIVHHGMYWDMPRPLTGPAYDRVATLINGNCALYSSHLPLDAHPQIGNNALLARQLKLKLHRGFMPNAGGDVGGIALSRGLSRAALRAKLEKLYPRVIAIEYGSPTPREIAFCSGSGYSAVSHLAKAGVDTLVTGEVREEIFNRAQEERLNLYLCGHYATEVHAVQALAAEIAKRFRLPWEFIATDNPL</sequence>
<dbReference type="PANTHER" id="PTHR13799">
    <property type="entry name" value="NGG1 INTERACTING FACTOR 3"/>
    <property type="match status" value="1"/>
</dbReference>
<dbReference type="GO" id="GO:0046872">
    <property type="term" value="F:metal ion binding"/>
    <property type="evidence" value="ECO:0007669"/>
    <property type="project" value="UniProtKB-KW"/>
</dbReference>
<feature type="binding site" evidence="3">
    <location>
        <position position="103"/>
    </location>
    <ligand>
        <name>a divalent metal cation</name>
        <dbReference type="ChEBI" id="CHEBI:60240"/>
        <label>1</label>
    </ligand>
</feature>
<feature type="binding site" evidence="3">
    <location>
        <position position="223"/>
    </location>
    <ligand>
        <name>a divalent metal cation</name>
        <dbReference type="ChEBI" id="CHEBI:60240"/>
        <label>1</label>
    </ligand>
</feature>
<dbReference type="AlphaFoldDB" id="B1ZWG1"/>
<dbReference type="NCBIfam" id="TIGR00486">
    <property type="entry name" value="YbgI_SA1388"/>
    <property type="match status" value="1"/>
</dbReference>
<evidence type="ECO:0000256" key="3">
    <source>
        <dbReference type="PIRSR" id="PIRSR602678-1"/>
    </source>
</evidence>
<feature type="binding site" evidence="3">
    <location>
        <position position="219"/>
    </location>
    <ligand>
        <name>a divalent metal cation</name>
        <dbReference type="ChEBI" id="CHEBI:60240"/>
        <label>1</label>
    </ligand>
</feature>
<dbReference type="Pfam" id="PF01784">
    <property type="entry name" value="DUF34_NIF3"/>
    <property type="match status" value="1"/>
</dbReference>
<proteinExistence type="inferred from homology"/>
<dbReference type="GO" id="GO:0005737">
    <property type="term" value="C:cytoplasm"/>
    <property type="evidence" value="ECO:0007669"/>
    <property type="project" value="TreeGrafter"/>
</dbReference>
<dbReference type="KEGG" id="ote:Oter_3636"/>
<organism evidence="4 5">
    <name type="scientific">Opitutus terrae (strain DSM 11246 / JCM 15787 / PB90-1)</name>
    <dbReference type="NCBI Taxonomy" id="452637"/>
    <lineage>
        <taxon>Bacteria</taxon>
        <taxon>Pseudomonadati</taxon>
        <taxon>Verrucomicrobiota</taxon>
        <taxon>Opitutia</taxon>
        <taxon>Opitutales</taxon>
        <taxon>Opitutaceae</taxon>
        <taxon>Opitutus</taxon>
    </lineage>
</organism>
<feature type="binding site" evidence="3">
    <location>
        <position position="67"/>
    </location>
    <ligand>
        <name>a divalent metal cation</name>
        <dbReference type="ChEBI" id="CHEBI:60240"/>
        <label>1</label>
    </ligand>
</feature>
<dbReference type="InterPro" id="IPR002678">
    <property type="entry name" value="DUF34/NIF3"/>
</dbReference>
<dbReference type="InterPro" id="IPR036069">
    <property type="entry name" value="DUF34/NIF3_sf"/>
</dbReference>
<dbReference type="EMBL" id="CP001032">
    <property type="protein sequence ID" value="ACB76913.1"/>
    <property type="molecule type" value="Genomic_DNA"/>
</dbReference>
<feature type="binding site" evidence="3">
    <location>
        <position position="66"/>
    </location>
    <ligand>
        <name>a divalent metal cation</name>
        <dbReference type="ChEBI" id="CHEBI:60240"/>
        <label>1</label>
    </ligand>
</feature>
<comment type="similarity">
    <text evidence="1">Belongs to the GTP cyclohydrolase I type 2/NIF3 family.</text>
</comment>
<accession>B1ZWG1</accession>
<evidence type="ECO:0000313" key="5">
    <source>
        <dbReference type="Proteomes" id="UP000007013"/>
    </source>
</evidence>